<accession>A0AA39ZAG1</accession>
<evidence type="ECO:0000313" key="1">
    <source>
        <dbReference type="EMBL" id="KAK0667341.1"/>
    </source>
</evidence>
<evidence type="ECO:0000313" key="2">
    <source>
        <dbReference type="Proteomes" id="UP001174997"/>
    </source>
</evidence>
<comment type="caution">
    <text evidence="1">The sequence shown here is derived from an EMBL/GenBank/DDBJ whole genome shotgun (WGS) entry which is preliminary data.</text>
</comment>
<dbReference type="EMBL" id="JAULSY010000074">
    <property type="protein sequence ID" value="KAK0667341.1"/>
    <property type="molecule type" value="Genomic_DNA"/>
</dbReference>
<protein>
    <submittedName>
        <fullName evidence="1">Uncharacterized protein</fullName>
    </submittedName>
</protein>
<reference evidence="1" key="1">
    <citation type="submission" date="2023-06" db="EMBL/GenBank/DDBJ databases">
        <title>Genome-scale phylogeny and comparative genomics of the fungal order Sordariales.</title>
        <authorList>
            <consortium name="Lawrence Berkeley National Laboratory"/>
            <person name="Hensen N."/>
            <person name="Bonometti L."/>
            <person name="Westerberg I."/>
            <person name="Brannstrom I.O."/>
            <person name="Guillou S."/>
            <person name="Cros-Aarteil S."/>
            <person name="Calhoun S."/>
            <person name="Haridas S."/>
            <person name="Kuo A."/>
            <person name="Mondo S."/>
            <person name="Pangilinan J."/>
            <person name="Riley R."/>
            <person name="Labutti K."/>
            <person name="Andreopoulos B."/>
            <person name="Lipzen A."/>
            <person name="Chen C."/>
            <person name="Yanf M."/>
            <person name="Daum C."/>
            <person name="Ng V."/>
            <person name="Clum A."/>
            <person name="Steindorff A."/>
            <person name="Ohm R."/>
            <person name="Martin F."/>
            <person name="Silar P."/>
            <person name="Natvig D."/>
            <person name="Lalanne C."/>
            <person name="Gautier V."/>
            <person name="Ament-Velasquez S.L."/>
            <person name="Kruys A."/>
            <person name="Hutchinson M.I."/>
            <person name="Powell A.J."/>
            <person name="Barry K."/>
            <person name="Miller A.N."/>
            <person name="Grigoriev I.V."/>
            <person name="Debuchy R."/>
            <person name="Gladieux P."/>
            <person name="Thoren M.H."/>
            <person name="Johannesson H."/>
        </authorList>
    </citation>
    <scope>NUCLEOTIDE SEQUENCE</scope>
    <source>
        <strain evidence="1">CBS 307.81</strain>
    </source>
</reference>
<organism evidence="1 2">
    <name type="scientific">Cercophora samala</name>
    <dbReference type="NCBI Taxonomy" id="330535"/>
    <lineage>
        <taxon>Eukaryota</taxon>
        <taxon>Fungi</taxon>
        <taxon>Dikarya</taxon>
        <taxon>Ascomycota</taxon>
        <taxon>Pezizomycotina</taxon>
        <taxon>Sordariomycetes</taxon>
        <taxon>Sordariomycetidae</taxon>
        <taxon>Sordariales</taxon>
        <taxon>Lasiosphaeriaceae</taxon>
        <taxon>Cercophora</taxon>
    </lineage>
</organism>
<name>A0AA39ZAG1_9PEZI</name>
<gene>
    <name evidence="1" type="ORF">QBC41DRAFT_140126</name>
</gene>
<proteinExistence type="predicted"/>
<dbReference type="AlphaFoldDB" id="A0AA39ZAG1"/>
<sequence>MMQHTRSFYFTRRFDRSTKAVTIACHQPTRGHPYFPYSTSVRKRTSLIRISGSVRHTSNPHQNWLLSFCFFFLCSIHTQDTPPGNRFRTVDPDVDSTHMRLQWFAIGLFYHGDGRKHFLATDCSSRLGCQMSLFQSVKVGWKKNGTGWKNA</sequence>
<keyword evidence="2" id="KW-1185">Reference proteome</keyword>
<dbReference type="Proteomes" id="UP001174997">
    <property type="component" value="Unassembled WGS sequence"/>
</dbReference>